<dbReference type="RefSeq" id="WP_122281876.1">
    <property type="nucleotide sequence ID" value="NZ_RBQT01000131.1"/>
</dbReference>
<evidence type="ECO:0000313" key="2">
    <source>
        <dbReference type="EMBL" id="RMP76449.1"/>
    </source>
</evidence>
<protein>
    <submittedName>
        <fullName evidence="2">Uncharacterized protein</fullName>
    </submittedName>
</protein>
<proteinExistence type="predicted"/>
<reference evidence="2 3" key="1">
    <citation type="submission" date="2018-08" db="EMBL/GenBank/DDBJ databases">
        <title>Recombination of ecologically and evolutionarily significant loci maintains genetic cohesion in the Pseudomonas syringae species complex.</title>
        <authorList>
            <person name="Dillon M."/>
            <person name="Thakur S."/>
            <person name="Almeida R.N.D."/>
            <person name="Weir B.S."/>
            <person name="Guttman D.S."/>
        </authorList>
    </citation>
    <scope>NUCLEOTIDE SEQUENCE [LARGE SCALE GENOMIC DNA]</scope>
    <source>
        <strain evidence="2 3">ICMP 19589</strain>
    </source>
</reference>
<dbReference type="Pfam" id="PF11958">
    <property type="entry name" value="DUF3472"/>
    <property type="match status" value="1"/>
</dbReference>
<dbReference type="Proteomes" id="UP000282289">
    <property type="component" value="Unassembled WGS sequence"/>
</dbReference>
<accession>A0A7Z6U5F0</accession>
<dbReference type="AlphaFoldDB" id="A0A7Z6U5F0"/>
<organism evidence="2 3">
    <name type="scientific">Pseudomonas syringae pv. actinidiae</name>
    <dbReference type="NCBI Taxonomy" id="103796"/>
    <lineage>
        <taxon>Bacteria</taxon>
        <taxon>Pseudomonadati</taxon>
        <taxon>Pseudomonadota</taxon>
        <taxon>Gammaproteobacteria</taxon>
        <taxon>Pseudomonadales</taxon>
        <taxon>Pseudomonadaceae</taxon>
        <taxon>Pseudomonas</taxon>
        <taxon>Pseudomonas syringae</taxon>
    </lineage>
</organism>
<dbReference type="EMBL" id="RBQT01000131">
    <property type="protein sequence ID" value="RMP76449.1"/>
    <property type="molecule type" value="Genomic_DNA"/>
</dbReference>
<feature type="region of interest" description="Disordered" evidence="1">
    <location>
        <begin position="1"/>
        <end position="29"/>
    </location>
</feature>
<dbReference type="InterPro" id="IPR021862">
    <property type="entry name" value="DUF3472"/>
</dbReference>
<comment type="caution">
    <text evidence="2">The sequence shown here is derived from an EMBL/GenBank/DDBJ whole genome shotgun (WGS) entry which is preliminary data.</text>
</comment>
<sequence length="380" mass="41996">MTSPEKEQAIMKSSIPESSPDIVGSVPTSGPSITSVFKETEAELLYVEQYVPTAGDNIHIYWSGCNFYFGARGAYAGIQHQNSNLIGDQVFTYNNICSIWDLATDPENAEVTLDYGLPGLHSGHFGGEGTGLHTSHPMPWHLNQWYGMVIRRWSKPDESVTRMAMFMYSYMDGKWTHYMSASVPGANLPLTGTTITGFLERFNGDALGYHGYYGQHYRMDNSGNWHKPDYYEATAGGNPDTWNAMLAYADTNIELIAGGSYGNTQTSIRLQPDQWDPKPKPANPEPSVTSIHAQYDNAGGNLSVQWTIDDTCPPQLSHVINVRSTPSLVLVAANHDARPEQRDTRFQTGILDGGFYVATLIITNIFNQTSAPAPVFFEVN</sequence>
<gene>
    <name evidence="2" type="ORF">ALQ15_01219</name>
</gene>
<evidence type="ECO:0000313" key="3">
    <source>
        <dbReference type="Proteomes" id="UP000282289"/>
    </source>
</evidence>
<name>A0A7Z6U5F0_PSESF</name>
<evidence type="ECO:0000256" key="1">
    <source>
        <dbReference type="SAM" id="MobiDB-lite"/>
    </source>
</evidence>